<accession>A0A8S4QA08</accession>
<keyword evidence="2" id="KW-1185">Reference proteome</keyword>
<dbReference type="EMBL" id="CAKXAJ010000296">
    <property type="protein sequence ID" value="CAH2207466.1"/>
    <property type="molecule type" value="Genomic_DNA"/>
</dbReference>
<dbReference type="AlphaFoldDB" id="A0A8S4QA08"/>
<gene>
    <name evidence="1" type="primary">jg22145</name>
    <name evidence="1" type="ORF">PAEG_LOCUS87</name>
</gene>
<organism evidence="1 2">
    <name type="scientific">Pararge aegeria aegeria</name>
    <dbReference type="NCBI Taxonomy" id="348720"/>
    <lineage>
        <taxon>Eukaryota</taxon>
        <taxon>Metazoa</taxon>
        <taxon>Ecdysozoa</taxon>
        <taxon>Arthropoda</taxon>
        <taxon>Hexapoda</taxon>
        <taxon>Insecta</taxon>
        <taxon>Pterygota</taxon>
        <taxon>Neoptera</taxon>
        <taxon>Endopterygota</taxon>
        <taxon>Lepidoptera</taxon>
        <taxon>Glossata</taxon>
        <taxon>Ditrysia</taxon>
        <taxon>Papilionoidea</taxon>
        <taxon>Nymphalidae</taxon>
        <taxon>Satyrinae</taxon>
        <taxon>Satyrini</taxon>
        <taxon>Parargina</taxon>
        <taxon>Pararge</taxon>
    </lineage>
</organism>
<comment type="caution">
    <text evidence="1">The sequence shown here is derived from an EMBL/GenBank/DDBJ whole genome shotgun (WGS) entry which is preliminary data.</text>
</comment>
<protein>
    <submittedName>
        <fullName evidence="1">Jg22145 protein</fullName>
    </submittedName>
</protein>
<sequence length="100" mass="11597">MKNFCIKSLKKLHVHLEERDSLVSDAIKNAQEATSDIEELTRYIECGLQGTKEEVETVKVLMKDYLQQIKAANIQYTWECDKSKVLDVQWQKASHNLINT</sequence>
<name>A0A8S4QA08_9NEOP</name>
<dbReference type="OrthoDB" id="10261039at2759"/>
<dbReference type="Proteomes" id="UP000838756">
    <property type="component" value="Unassembled WGS sequence"/>
</dbReference>
<reference evidence="1" key="1">
    <citation type="submission" date="2022-03" db="EMBL/GenBank/DDBJ databases">
        <authorList>
            <person name="Lindestad O."/>
        </authorList>
    </citation>
    <scope>NUCLEOTIDE SEQUENCE</scope>
</reference>
<evidence type="ECO:0000313" key="1">
    <source>
        <dbReference type="EMBL" id="CAH2207466.1"/>
    </source>
</evidence>
<proteinExistence type="predicted"/>
<evidence type="ECO:0000313" key="2">
    <source>
        <dbReference type="Proteomes" id="UP000838756"/>
    </source>
</evidence>